<comment type="caution">
    <text evidence="1">The sequence shown here is derived from an EMBL/GenBank/DDBJ whole genome shotgun (WGS) entry which is preliminary data.</text>
</comment>
<keyword evidence="2" id="KW-1185">Reference proteome</keyword>
<proteinExistence type="predicted"/>
<evidence type="ECO:0000313" key="2">
    <source>
        <dbReference type="Proteomes" id="UP000235965"/>
    </source>
</evidence>
<dbReference type="EMBL" id="NEVH01000597">
    <property type="protein sequence ID" value="PNF43605.1"/>
    <property type="molecule type" value="Genomic_DNA"/>
</dbReference>
<protein>
    <submittedName>
        <fullName evidence="1">Uncharacterized protein</fullName>
    </submittedName>
</protein>
<gene>
    <name evidence="1" type="ORF">B7P43_G03221</name>
</gene>
<reference evidence="1 2" key="1">
    <citation type="submission" date="2017-12" db="EMBL/GenBank/DDBJ databases">
        <title>Hemimetabolous genomes reveal molecular basis of termite eusociality.</title>
        <authorList>
            <person name="Harrison M.C."/>
            <person name="Jongepier E."/>
            <person name="Robertson H.M."/>
            <person name="Arning N."/>
            <person name="Bitard-Feildel T."/>
            <person name="Chao H."/>
            <person name="Childers C.P."/>
            <person name="Dinh H."/>
            <person name="Doddapaneni H."/>
            <person name="Dugan S."/>
            <person name="Gowin J."/>
            <person name="Greiner C."/>
            <person name="Han Y."/>
            <person name="Hu H."/>
            <person name="Hughes D.S.T."/>
            <person name="Huylmans A.-K."/>
            <person name="Kemena C."/>
            <person name="Kremer L.P.M."/>
            <person name="Lee S.L."/>
            <person name="Lopez-Ezquerra A."/>
            <person name="Mallet L."/>
            <person name="Monroy-Kuhn J.M."/>
            <person name="Moser A."/>
            <person name="Murali S.C."/>
            <person name="Muzny D.M."/>
            <person name="Otani S."/>
            <person name="Piulachs M.-D."/>
            <person name="Poelchau M."/>
            <person name="Qu J."/>
            <person name="Schaub F."/>
            <person name="Wada-Katsumata A."/>
            <person name="Worley K.C."/>
            <person name="Xie Q."/>
            <person name="Ylla G."/>
            <person name="Poulsen M."/>
            <person name="Gibbs R.A."/>
            <person name="Schal C."/>
            <person name="Richards S."/>
            <person name="Belles X."/>
            <person name="Korb J."/>
            <person name="Bornberg-Bauer E."/>
        </authorList>
    </citation>
    <scope>NUCLEOTIDE SEQUENCE [LARGE SCALE GENOMIC DNA]</scope>
    <source>
        <tissue evidence="1">Whole body</tissue>
    </source>
</reference>
<organism evidence="1 2">
    <name type="scientific">Cryptotermes secundus</name>
    <dbReference type="NCBI Taxonomy" id="105785"/>
    <lineage>
        <taxon>Eukaryota</taxon>
        <taxon>Metazoa</taxon>
        <taxon>Ecdysozoa</taxon>
        <taxon>Arthropoda</taxon>
        <taxon>Hexapoda</taxon>
        <taxon>Insecta</taxon>
        <taxon>Pterygota</taxon>
        <taxon>Neoptera</taxon>
        <taxon>Polyneoptera</taxon>
        <taxon>Dictyoptera</taxon>
        <taxon>Blattodea</taxon>
        <taxon>Blattoidea</taxon>
        <taxon>Termitoidae</taxon>
        <taxon>Kalotermitidae</taxon>
        <taxon>Cryptotermitinae</taxon>
        <taxon>Cryptotermes</taxon>
    </lineage>
</organism>
<name>A0A2J7RS12_9NEOP</name>
<accession>A0A2J7RS12</accession>
<dbReference type="Proteomes" id="UP000235965">
    <property type="component" value="Unassembled WGS sequence"/>
</dbReference>
<dbReference type="InParanoid" id="A0A2J7RS12"/>
<sequence>MNLLHVSAKLGLDVHPDKGDYTFMSHRNEGENQNIKVQIFGNDTEEIKITFIKN</sequence>
<evidence type="ECO:0000313" key="1">
    <source>
        <dbReference type="EMBL" id="PNF43605.1"/>
    </source>
</evidence>
<dbReference type="AlphaFoldDB" id="A0A2J7RS12"/>